<name>A0A1I7NE08_9HYPH</name>
<sequence>MNELYIRSEAHDGRLLGWEQSLANFAMSEVVKAATDRAFVVLHRYSNKPCLLFSEVTTATVMILAMYDLAPQVPWLAMARGRYDLLLGNWEQYCSAFLAAEFRAEPTPFFLNINAAASNKSVAELETHWCSEFPALSEIDENLGSSLVASSSIRATMQPIDQRE</sequence>
<dbReference type="EMBL" id="FPCH01000002">
    <property type="protein sequence ID" value="SFV32917.1"/>
    <property type="molecule type" value="Genomic_DNA"/>
</dbReference>
<dbReference type="RefSeq" id="WP_092867149.1">
    <property type="nucleotide sequence ID" value="NZ_FPCH01000002.1"/>
</dbReference>
<reference evidence="2" key="1">
    <citation type="submission" date="2016-10" db="EMBL/GenBank/DDBJ databases">
        <authorList>
            <person name="Varghese N."/>
            <person name="Submissions S."/>
        </authorList>
    </citation>
    <scope>NUCLEOTIDE SEQUENCE [LARGE SCALE GENOMIC DNA]</scope>
    <source>
        <strain evidence="2">DSM 1565</strain>
    </source>
</reference>
<organism evidence="1 2">
    <name type="scientific">Hyphomicrobium facile</name>
    <dbReference type="NCBI Taxonomy" id="51670"/>
    <lineage>
        <taxon>Bacteria</taxon>
        <taxon>Pseudomonadati</taxon>
        <taxon>Pseudomonadota</taxon>
        <taxon>Alphaproteobacteria</taxon>
        <taxon>Hyphomicrobiales</taxon>
        <taxon>Hyphomicrobiaceae</taxon>
        <taxon>Hyphomicrobium</taxon>
    </lineage>
</organism>
<evidence type="ECO:0000313" key="1">
    <source>
        <dbReference type="EMBL" id="SFV32917.1"/>
    </source>
</evidence>
<keyword evidence="2" id="KW-1185">Reference proteome</keyword>
<gene>
    <name evidence="1" type="ORF">SAMN04488557_1772</name>
</gene>
<evidence type="ECO:0000313" key="2">
    <source>
        <dbReference type="Proteomes" id="UP000199423"/>
    </source>
</evidence>
<dbReference type="Proteomes" id="UP000199423">
    <property type="component" value="Unassembled WGS sequence"/>
</dbReference>
<dbReference type="STRING" id="51670.SAMN04488557_1772"/>
<dbReference type="AlphaFoldDB" id="A0A1I7NE08"/>
<proteinExistence type="predicted"/>
<protein>
    <submittedName>
        <fullName evidence="1">Uncharacterized protein</fullName>
    </submittedName>
</protein>
<accession>A0A1I7NE08</accession>